<dbReference type="SUPFAM" id="SSF52540">
    <property type="entry name" value="P-loop containing nucleoside triphosphate hydrolases"/>
    <property type="match status" value="1"/>
</dbReference>
<protein>
    <recommendedName>
        <fullName evidence="1">SF4 helicase domain-containing protein</fullName>
    </recommendedName>
</protein>
<dbReference type="Pfam" id="PF03796">
    <property type="entry name" value="DnaB_C"/>
    <property type="match status" value="1"/>
</dbReference>
<dbReference type="GO" id="GO:0003678">
    <property type="term" value="F:DNA helicase activity"/>
    <property type="evidence" value="ECO:0007669"/>
    <property type="project" value="InterPro"/>
</dbReference>
<dbReference type="Gene3D" id="3.40.50.300">
    <property type="entry name" value="P-loop containing nucleotide triphosphate hydrolases"/>
    <property type="match status" value="1"/>
</dbReference>
<dbReference type="InterPro" id="IPR007694">
    <property type="entry name" value="DNA_helicase_DnaB-like_C"/>
</dbReference>
<dbReference type="GO" id="GO:0006260">
    <property type="term" value="P:DNA replication"/>
    <property type="evidence" value="ECO:0007669"/>
    <property type="project" value="InterPro"/>
</dbReference>
<dbReference type="PROSITE" id="PS51199">
    <property type="entry name" value="SF4_HELICASE"/>
    <property type="match status" value="1"/>
</dbReference>
<organism evidence="2 3">
    <name type="scientific">Bacillus thuringiensis</name>
    <dbReference type="NCBI Taxonomy" id="1428"/>
    <lineage>
        <taxon>Bacteria</taxon>
        <taxon>Bacillati</taxon>
        <taxon>Bacillota</taxon>
        <taxon>Bacilli</taxon>
        <taxon>Bacillales</taxon>
        <taxon>Bacillaceae</taxon>
        <taxon>Bacillus</taxon>
        <taxon>Bacillus cereus group</taxon>
    </lineage>
</organism>
<comment type="caution">
    <text evidence="2">The sequence shown here is derived from an EMBL/GenBank/DDBJ whole genome shotgun (WGS) entry which is preliminary data.</text>
</comment>
<evidence type="ECO:0000259" key="1">
    <source>
        <dbReference type="PROSITE" id="PS51199"/>
    </source>
</evidence>
<dbReference type="RefSeq" id="WP_098007204.1">
    <property type="nucleotide sequence ID" value="NZ_NUVX01000054.1"/>
</dbReference>
<evidence type="ECO:0000313" key="2">
    <source>
        <dbReference type="EMBL" id="PFJ33991.1"/>
    </source>
</evidence>
<evidence type="ECO:0000313" key="3">
    <source>
        <dbReference type="Proteomes" id="UP000224003"/>
    </source>
</evidence>
<dbReference type="GO" id="GO:0005524">
    <property type="term" value="F:ATP binding"/>
    <property type="evidence" value="ECO:0007669"/>
    <property type="project" value="InterPro"/>
</dbReference>
<dbReference type="PANTHER" id="PTHR30153">
    <property type="entry name" value="REPLICATIVE DNA HELICASE DNAB"/>
    <property type="match status" value="1"/>
</dbReference>
<dbReference type="EMBL" id="NUVX01000054">
    <property type="protein sequence ID" value="PFJ33991.1"/>
    <property type="molecule type" value="Genomic_DNA"/>
</dbReference>
<proteinExistence type="predicted"/>
<feature type="domain" description="SF4 helicase" evidence="1">
    <location>
        <begin position="206"/>
        <end position="476"/>
    </location>
</feature>
<name>A0A9X6WKC2_BACTU</name>
<dbReference type="GO" id="GO:0005829">
    <property type="term" value="C:cytosol"/>
    <property type="evidence" value="ECO:0007669"/>
    <property type="project" value="TreeGrafter"/>
</dbReference>
<dbReference type="PANTHER" id="PTHR30153:SF2">
    <property type="entry name" value="REPLICATIVE DNA HELICASE"/>
    <property type="match status" value="1"/>
</dbReference>
<gene>
    <name evidence="2" type="ORF">COJ15_26840</name>
</gene>
<accession>A0A9X6WKC2</accession>
<reference evidence="2 3" key="1">
    <citation type="submission" date="2017-09" db="EMBL/GenBank/DDBJ databases">
        <title>Large-scale bioinformatics analysis of Bacillus genomes uncovers conserved roles of natural products in bacterial physiology.</title>
        <authorList>
            <consortium name="Agbiome Team Llc"/>
            <person name="Bleich R.M."/>
            <person name="Grubbs K.J."/>
            <person name="Santa Maria K.C."/>
            <person name="Allen S.E."/>
            <person name="Farag S."/>
            <person name="Shank E.A."/>
            <person name="Bowers A."/>
        </authorList>
    </citation>
    <scope>NUCLEOTIDE SEQUENCE [LARGE SCALE GENOMIC DNA]</scope>
    <source>
        <strain evidence="2 3">AFS085496</strain>
    </source>
</reference>
<dbReference type="AlphaFoldDB" id="A0A9X6WKC2"/>
<dbReference type="Proteomes" id="UP000224003">
    <property type="component" value="Unassembled WGS sequence"/>
</dbReference>
<dbReference type="InterPro" id="IPR027417">
    <property type="entry name" value="P-loop_NTPase"/>
</dbReference>
<sequence length="476" mass="55049">MTNVIDNNQEVKEQSAEEITAAVSNVPPLSVSEQMKIYEKKVIASILHNKEVKQYVLDNNIDYRFFPVYEKIMKIFNSLANGTVEPSIELVVTQLNLSTEREKEMLLDMLEELKNYIIDLEEVKVYLQMLKKQYKIRRYYSFALDLQEMVEKEKINPLNSEFDELDKEIDFRFSKLLEEYSKSDRIDMGASQGYEMLVEDMNDSLHSESKQVVTTGYEEIDRIYNGGNLKGTYTIIAARPAMGKTVFMLNEAIEAAKAGTKCIFISIEMNQIQCFQRIIAKIAGIDSGKLQQPKEMTPEDWKRLRQAATDIVELLDGKLWIIEVTELNNQRMRRIIQEYKKKYTIDSVYVDYVQIMSTDKGNKPELESEYANISEGIRKVAKSENVSITVGSQLSRGIESREDKRPKMSDLRNSGAFEQDAARVIGLYRDEYYYPETTEEPGILEYIILKNRFGSSNTKVKFKYNIHQQDIFPSAA</sequence>